<dbReference type="RefSeq" id="WP_345384907.1">
    <property type="nucleotide sequence ID" value="NZ_BAABIC010000047.1"/>
</dbReference>
<reference evidence="6" key="1">
    <citation type="journal article" date="2019" name="Int. J. Syst. Evol. Microbiol.">
        <title>The Global Catalogue of Microorganisms (GCM) 10K type strain sequencing project: providing services to taxonomists for standard genome sequencing and annotation.</title>
        <authorList>
            <consortium name="The Broad Institute Genomics Platform"/>
            <consortium name="The Broad Institute Genome Sequencing Center for Infectious Disease"/>
            <person name="Wu L."/>
            <person name="Ma J."/>
        </authorList>
    </citation>
    <scope>NUCLEOTIDE SEQUENCE [LARGE SCALE GENOMIC DNA]</scope>
    <source>
        <strain evidence="6">JCM 18055</strain>
    </source>
</reference>
<dbReference type="InterPro" id="IPR036390">
    <property type="entry name" value="WH_DNA-bd_sf"/>
</dbReference>
<gene>
    <name evidence="5" type="ORF">GCM10023215_67700</name>
</gene>
<proteinExistence type="predicted"/>
<keyword evidence="6" id="KW-1185">Reference proteome</keyword>
<comment type="caution">
    <text evidence="5">The sequence shown here is derived from an EMBL/GenBank/DDBJ whole genome shotgun (WGS) entry which is preliminary data.</text>
</comment>
<accession>A0ABP8XVR0</accession>
<protein>
    <submittedName>
        <fullName evidence="5">GntR family transcriptional regulator</fullName>
    </submittedName>
</protein>
<name>A0ABP8XVR0_9PSEU</name>
<evidence type="ECO:0000256" key="2">
    <source>
        <dbReference type="ARBA" id="ARBA00023125"/>
    </source>
</evidence>
<evidence type="ECO:0000256" key="1">
    <source>
        <dbReference type="ARBA" id="ARBA00023015"/>
    </source>
</evidence>
<dbReference type="SUPFAM" id="SSF46785">
    <property type="entry name" value="Winged helix' DNA-binding domain"/>
    <property type="match status" value="1"/>
</dbReference>
<evidence type="ECO:0000256" key="3">
    <source>
        <dbReference type="ARBA" id="ARBA00023163"/>
    </source>
</evidence>
<dbReference type="Proteomes" id="UP001500325">
    <property type="component" value="Unassembled WGS sequence"/>
</dbReference>
<keyword evidence="1" id="KW-0805">Transcription regulation</keyword>
<feature type="domain" description="HTH gntR-type" evidence="4">
    <location>
        <begin position="13"/>
        <end position="80"/>
    </location>
</feature>
<dbReference type="Gene3D" id="1.10.10.10">
    <property type="entry name" value="Winged helix-like DNA-binding domain superfamily/Winged helix DNA-binding domain"/>
    <property type="match status" value="1"/>
</dbReference>
<dbReference type="PRINTS" id="PR00035">
    <property type="entry name" value="HTHGNTR"/>
</dbReference>
<dbReference type="Gene3D" id="1.20.120.530">
    <property type="entry name" value="GntR ligand-binding domain-like"/>
    <property type="match status" value="1"/>
</dbReference>
<dbReference type="PANTHER" id="PTHR43537">
    <property type="entry name" value="TRANSCRIPTIONAL REGULATOR, GNTR FAMILY"/>
    <property type="match status" value="1"/>
</dbReference>
<dbReference type="SUPFAM" id="SSF48008">
    <property type="entry name" value="GntR ligand-binding domain-like"/>
    <property type="match status" value="1"/>
</dbReference>
<dbReference type="Pfam" id="PF07729">
    <property type="entry name" value="FCD"/>
    <property type="match status" value="1"/>
</dbReference>
<evidence type="ECO:0000313" key="5">
    <source>
        <dbReference type="EMBL" id="GAA4714963.1"/>
    </source>
</evidence>
<dbReference type="EMBL" id="BAABIC010000047">
    <property type="protein sequence ID" value="GAA4714963.1"/>
    <property type="molecule type" value="Genomic_DNA"/>
</dbReference>
<dbReference type="CDD" id="cd07377">
    <property type="entry name" value="WHTH_GntR"/>
    <property type="match status" value="1"/>
</dbReference>
<dbReference type="InterPro" id="IPR000524">
    <property type="entry name" value="Tscrpt_reg_HTH_GntR"/>
</dbReference>
<dbReference type="SMART" id="SM00345">
    <property type="entry name" value="HTH_GNTR"/>
    <property type="match status" value="1"/>
</dbReference>
<dbReference type="InterPro" id="IPR036388">
    <property type="entry name" value="WH-like_DNA-bd_sf"/>
</dbReference>
<keyword evidence="2" id="KW-0238">DNA-binding</keyword>
<dbReference type="SMART" id="SM00895">
    <property type="entry name" value="FCD"/>
    <property type="match status" value="1"/>
</dbReference>
<keyword evidence="3" id="KW-0804">Transcription</keyword>
<evidence type="ECO:0000259" key="4">
    <source>
        <dbReference type="PROSITE" id="PS50949"/>
    </source>
</evidence>
<organism evidence="5 6">
    <name type="scientific">Pseudonocardia yuanmonensis</name>
    <dbReference type="NCBI Taxonomy" id="1095914"/>
    <lineage>
        <taxon>Bacteria</taxon>
        <taxon>Bacillati</taxon>
        <taxon>Actinomycetota</taxon>
        <taxon>Actinomycetes</taxon>
        <taxon>Pseudonocardiales</taxon>
        <taxon>Pseudonocardiaceae</taxon>
        <taxon>Pseudonocardia</taxon>
    </lineage>
</organism>
<evidence type="ECO:0000313" key="6">
    <source>
        <dbReference type="Proteomes" id="UP001500325"/>
    </source>
</evidence>
<dbReference type="PANTHER" id="PTHR43537:SF24">
    <property type="entry name" value="GLUCONATE OPERON TRANSCRIPTIONAL REPRESSOR"/>
    <property type="match status" value="1"/>
</dbReference>
<dbReference type="InterPro" id="IPR008920">
    <property type="entry name" value="TF_FadR/GntR_C"/>
</dbReference>
<dbReference type="InterPro" id="IPR011711">
    <property type="entry name" value="GntR_C"/>
</dbReference>
<dbReference type="PROSITE" id="PS50949">
    <property type="entry name" value="HTH_GNTR"/>
    <property type="match status" value="1"/>
</dbReference>
<dbReference type="Pfam" id="PF00392">
    <property type="entry name" value="GntR"/>
    <property type="match status" value="1"/>
</dbReference>
<sequence>MQLVGRNAVPLSQRTSEGVARVLREEIFSGNLQPGEPLPERALAESLGVSRTPVREALFTLQSEGLVELTPNRGATVRTITSQDIVQIYSLRAVLEAYAAGEAARTRTGADLDALVDAQAKLERVGLSGTAGDQALADLAFHKLISDATGSRLLQTIMGQVLAFTVSYRSRYSYPAERTAIATEQHRGILEALRAQDGPLAERLMREHVESSRAFALAHFDESGHAVVP</sequence>